<dbReference type="GO" id="GO:0005886">
    <property type="term" value="C:plasma membrane"/>
    <property type="evidence" value="ECO:0007669"/>
    <property type="project" value="UniProtKB-SubCell"/>
</dbReference>
<comment type="subcellular location">
    <subcellularLocation>
        <location evidence="1">Cell membrane</location>
        <topology evidence="1">Multi-pass membrane protein</topology>
    </subcellularLocation>
</comment>
<dbReference type="RefSeq" id="WP_245788247.1">
    <property type="nucleotide sequence ID" value="NZ_FOKG01000004.1"/>
</dbReference>
<keyword evidence="3 6" id="KW-0812">Transmembrane</keyword>
<evidence type="ECO:0000256" key="1">
    <source>
        <dbReference type="ARBA" id="ARBA00004651"/>
    </source>
</evidence>
<dbReference type="InterPro" id="IPR018076">
    <property type="entry name" value="T2SS_GspF_dom"/>
</dbReference>
<dbReference type="PANTHER" id="PTHR35007:SF3">
    <property type="entry name" value="POSSIBLE CONSERVED ALANINE RICH MEMBRANE PROTEIN"/>
    <property type="match status" value="1"/>
</dbReference>
<keyword evidence="2" id="KW-1003">Cell membrane</keyword>
<evidence type="ECO:0000256" key="3">
    <source>
        <dbReference type="ARBA" id="ARBA00022692"/>
    </source>
</evidence>
<dbReference type="Proteomes" id="UP000243799">
    <property type="component" value="Unassembled WGS sequence"/>
</dbReference>
<feature type="domain" description="Type II secretion system protein GspF" evidence="7">
    <location>
        <begin position="72"/>
        <end position="191"/>
    </location>
</feature>
<evidence type="ECO:0000256" key="2">
    <source>
        <dbReference type="ARBA" id="ARBA00022475"/>
    </source>
</evidence>
<evidence type="ECO:0000313" key="9">
    <source>
        <dbReference type="Proteomes" id="UP000243799"/>
    </source>
</evidence>
<keyword evidence="9" id="KW-1185">Reference proteome</keyword>
<dbReference type="STRING" id="490629.SAMN05216266_104310"/>
<reference evidence="9" key="1">
    <citation type="submission" date="2016-10" db="EMBL/GenBank/DDBJ databases">
        <authorList>
            <person name="Varghese N."/>
            <person name="Submissions S."/>
        </authorList>
    </citation>
    <scope>NUCLEOTIDE SEQUENCE [LARGE SCALE GENOMIC DNA]</scope>
    <source>
        <strain evidence="9">CGMCC 4.3568</strain>
    </source>
</reference>
<gene>
    <name evidence="8" type="ORF">SAMN05216266_104310</name>
</gene>
<dbReference type="AlphaFoldDB" id="A0A1I0Y9N6"/>
<organism evidence="8 9">
    <name type="scientific">Amycolatopsis marina</name>
    <dbReference type="NCBI Taxonomy" id="490629"/>
    <lineage>
        <taxon>Bacteria</taxon>
        <taxon>Bacillati</taxon>
        <taxon>Actinomycetota</taxon>
        <taxon>Actinomycetes</taxon>
        <taxon>Pseudonocardiales</taxon>
        <taxon>Pseudonocardiaceae</taxon>
        <taxon>Amycolatopsis</taxon>
    </lineage>
</organism>
<name>A0A1I0Y9N6_9PSEU</name>
<dbReference type="EMBL" id="FOKG01000004">
    <property type="protein sequence ID" value="SFB09517.1"/>
    <property type="molecule type" value="Genomic_DNA"/>
</dbReference>
<evidence type="ECO:0000256" key="4">
    <source>
        <dbReference type="ARBA" id="ARBA00022989"/>
    </source>
</evidence>
<sequence length="208" mass="21035">MNTVVVVGLLAGAVLAVPSPTRTEARLRTVLPSAACREGTGAGVSRLRSRMGRLSFLRPDQEEPLRLAAAWDLLAAFLRAGLPIPAAIHGIVGDLPAAASAPLAASADLLALGSEPGEGWAPALACPHTAELARSACRTARSGAALAETAAALADRIRDGTGDRAEARAQRTAVLVTGPLGLCFLPAFLCLGVIPVVAGLASQLAVLS</sequence>
<feature type="transmembrane region" description="Helical" evidence="6">
    <location>
        <begin position="184"/>
        <end position="207"/>
    </location>
</feature>
<protein>
    <submittedName>
        <fullName evidence="8">Type II secretion system protein F (GspF)</fullName>
    </submittedName>
</protein>
<dbReference type="PANTHER" id="PTHR35007">
    <property type="entry name" value="INTEGRAL MEMBRANE PROTEIN-RELATED"/>
    <property type="match status" value="1"/>
</dbReference>
<evidence type="ECO:0000313" key="8">
    <source>
        <dbReference type="EMBL" id="SFB09517.1"/>
    </source>
</evidence>
<proteinExistence type="predicted"/>
<keyword evidence="5 6" id="KW-0472">Membrane</keyword>
<evidence type="ECO:0000256" key="6">
    <source>
        <dbReference type="SAM" id="Phobius"/>
    </source>
</evidence>
<dbReference type="Pfam" id="PF00482">
    <property type="entry name" value="T2SSF"/>
    <property type="match status" value="1"/>
</dbReference>
<evidence type="ECO:0000259" key="7">
    <source>
        <dbReference type="Pfam" id="PF00482"/>
    </source>
</evidence>
<evidence type="ECO:0000256" key="5">
    <source>
        <dbReference type="ARBA" id="ARBA00023136"/>
    </source>
</evidence>
<keyword evidence="4 6" id="KW-1133">Transmembrane helix</keyword>
<accession>A0A1I0Y9N6</accession>